<dbReference type="PANTHER" id="PTHR30461">
    <property type="entry name" value="DNA-INVERTASE FROM LAMBDOID PROPHAGE"/>
    <property type="match status" value="1"/>
</dbReference>
<dbReference type="PANTHER" id="PTHR30461:SF2">
    <property type="entry name" value="SERINE RECOMBINASE PINE-RELATED"/>
    <property type="match status" value="1"/>
</dbReference>
<dbReference type="GO" id="GO:0000150">
    <property type="term" value="F:DNA strand exchange activity"/>
    <property type="evidence" value="ECO:0007669"/>
    <property type="project" value="InterPro"/>
</dbReference>
<accession>A0A1R3VAB8</accession>
<feature type="compositionally biased region" description="Low complexity" evidence="3">
    <location>
        <begin position="170"/>
        <end position="188"/>
    </location>
</feature>
<dbReference type="RefSeq" id="WP_342188209.1">
    <property type="nucleotide sequence ID" value="NZ_FTPD01000023.1"/>
</dbReference>
<dbReference type="PROSITE" id="PS51736">
    <property type="entry name" value="RECOMBINASES_3"/>
    <property type="match status" value="1"/>
</dbReference>
<evidence type="ECO:0000259" key="4">
    <source>
        <dbReference type="PROSITE" id="PS51736"/>
    </source>
</evidence>
<keyword evidence="6" id="KW-1185">Reference proteome</keyword>
<evidence type="ECO:0000256" key="1">
    <source>
        <dbReference type="ARBA" id="ARBA00023125"/>
    </source>
</evidence>
<keyword evidence="2" id="KW-0233">DNA recombination</keyword>
<dbReference type="InterPro" id="IPR050639">
    <property type="entry name" value="SSR_resolvase"/>
</dbReference>
<dbReference type="SUPFAM" id="SSF53041">
    <property type="entry name" value="Resolvase-like"/>
    <property type="match status" value="1"/>
</dbReference>
<protein>
    <submittedName>
        <fullName evidence="5">Resolvase-like</fullName>
    </submittedName>
</protein>
<dbReference type="InterPro" id="IPR006119">
    <property type="entry name" value="Resolv_N"/>
</dbReference>
<dbReference type="Pfam" id="PF00239">
    <property type="entry name" value="Resolvase"/>
    <property type="match status" value="1"/>
</dbReference>
<name>A0A1R3VAB8_9HYPH</name>
<keyword evidence="1" id="KW-0238">DNA-binding</keyword>
<dbReference type="EMBL" id="FTPD01000023">
    <property type="protein sequence ID" value="SIT56867.1"/>
    <property type="molecule type" value="Genomic_DNA"/>
</dbReference>
<feature type="region of interest" description="Disordered" evidence="3">
    <location>
        <begin position="144"/>
        <end position="194"/>
    </location>
</feature>
<sequence length="194" mass="20920">MSSAVAYYRVSTQRQGRSGLGIEAQRAAVARFAVAEGMIILQEFTKVETGKGADALDRRPQLNAALALARQTKCPVVVAKLDRLSRDVAFIAGLMVQRVPFIVAELGADADPFMLHLYAALAEKERRLISERTKAALASRRTTGMKLGNPTNTLQREVGKSRSGKLIDLPRPCCRSSPPSSSPASPACVAWQSP</sequence>
<dbReference type="CDD" id="cd00338">
    <property type="entry name" value="Ser_Recombinase"/>
    <property type="match status" value="1"/>
</dbReference>
<gene>
    <name evidence="5" type="ORF">BQ8794_30316</name>
</gene>
<dbReference type="GO" id="GO:0003677">
    <property type="term" value="F:DNA binding"/>
    <property type="evidence" value="ECO:0007669"/>
    <property type="project" value="UniProtKB-KW"/>
</dbReference>
<evidence type="ECO:0000313" key="6">
    <source>
        <dbReference type="Proteomes" id="UP000188388"/>
    </source>
</evidence>
<dbReference type="STRING" id="1631249.BQ8794_30316"/>
<organism evidence="5 6">
    <name type="scientific">Mesorhizobium prunaredense</name>
    <dbReference type="NCBI Taxonomy" id="1631249"/>
    <lineage>
        <taxon>Bacteria</taxon>
        <taxon>Pseudomonadati</taxon>
        <taxon>Pseudomonadota</taxon>
        <taxon>Alphaproteobacteria</taxon>
        <taxon>Hyphomicrobiales</taxon>
        <taxon>Phyllobacteriaceae</taxon>
        <taxon>Mesorhizobium</taxon>
    </lineage>
</organism>
<proteinExistence type="predicted"/>
<dbReference type="Proteomes" id="UP000188388">
    <property type="component" value="Unassembled WGS sequence"/>
</dbReference>
<evidence type="ECO:0000313" key="5">
    <source>
        <dbReference type="EMBL" id="SIT56867.1"/>
    </source>
</evidence>
<feature type="domain" description="Resolvase/invertase-type recombinase catalytic" evidence="4">
    <location>
        <begin position="3"/>
        <end position="144"/>
    </location>
</feature>
<dbReference type="AlphaFoldDB" id="A0A1R3VAB8"/>
<reference evidence="6" key="1">
    <citation type="submission" date="2017-01" db="EMBL/GenBank/DDBJ databases">
        <authorList>
            <person name="Brunel B."/>
        </authorList>
    </citation>
    <scope>NUCLEOTIDE SEQUENCE [LARGE SCALE GENOMIC DNA]</scope>
</reference>
<dbReference type="SMART" id="SM00857">
    <property type="entry name" value="Resolvase"/>
    <property type="match status" value="1"/>
</dbReference>
<evidence type="ECO:0000256" key="3">
    <source>
        <dbReference type="SAM" id="MobiDB-lite"/>
    </source>
</evidence>
<evidence type="ECO:0000256" key="2">
    <source>
        <dbReference type="ARBA" id="ARBA00023172"/>
    </source>
</evidence>
<dbReference type="Gene3D" id="3.40.50.1390">
    <property type="entry name" value="Resolvase, N-terminal catalytic domain"/>
    <property type="match status" value="1"/>
</dbReference>
<dbReference type="InterPro" id="IPR036162">
    <property type="entry name" value="Resolvase-like_N_sf"/>
</dbReference>